<evidence type="ECO:0000313" key="4">
    <source>
        <dbReference type="Proteomes" id="UP000198287"/>
    </source>
</evidence>
<name>A0A226F3F4_FOLCA</name>
<dbReference type="EMBL" id="LNIX01000001">
    <property type="protein sequence ID" value="OXA64325.1"/>
    <property type="molecule type" value="Genomic_DNA"/>
</dbReference>
<dbReference type="Gene3D" id="2.120.10.30">
    <property type="entry name" value="TolB, C-terminal domain"/>
    <property type="match status" value="1"/>
</dbReference>
<dbReference type="InterPro" id="IPR011041">
    <property type="entry name" value="Quinoprot_gluc/sorb_DH_b-prop"/>
</dbReference>
<dbReference type="AlphaFoldDB" id="A0A226F3F4"/>
<dbReference type="Pfam" id="PF22807">
    <property type="entry name" value="TrAA12"/>
    <property type="match status" value="1"/>
</dbReference>
<reference evidence="3 4" key="1">
    <citation type="submission" date="2015-12" db="EMBL/GenBank/DDBJ databases">
        <title>The genome of Folsomia candida.</title>
        <authorList>
            <person name="Faddeeva A."/>
            <person name="Derks M.F."/>
            <person name="Anvar Y."/>
            <person name="Smit S."/>
            <person name="Van Straalen N."/>
            <person name="Roelofs D."/>
        </authorList>
    </citation>
    <scope>NUCLEOTIDE SEQUENCE [LARGE SCALE GENOMIC DNA]</scope>
    <source>
        <strain evidence="3 4">VU population</strain>
        <tissue evidence="3">Whole body</tissue>
    </source>
</reference>
<accession>A0A226F3F4</accession>
<dbReference type="SUPFAM" id="SSF50952">
    <property type="entry name" value="Soluble quinoprotein glucose dehydrogenase"/>
    <property type="match status" value="1"/>
</dbReference>
<evidence type="ECO:0000259" key="2">
    <source>
        <dbReference type="Pfam" id="PF22807"/>
    </source>
</evidence>
<feature type="signal peptide" evidence="1">
    <location>
        <begin position="1"/>
        <end position="24"/>
    </location>
</feature>
<sequence>MSHLTLPLNLLFLILTLYLSFTAGDLDFFTHSDYHADLIATNISIPRGLLIDEAGDILVLSRGASSIIALHQAQNDGSTYSQTLIVNGTGLGLNHGIEYRNQFLYASSGSTVYRWPYVPGQRSQIDNNLRETVISNISVPDENKVNTRTLIFDEDDLLYVTINSDIRLDNDSTRCRMRRFNLTGERDEGGIDFETGEIFADGLRNEVGLAFDCSGVMWGVENAGGADYLIRDDLGGWIHDYNPAEEINRFDKPVGTHYGYPYCFGSYNLSGYQVGMQFAWPTAMGDGIHSDEWCRTRANNEPATFFMPAHTAPLDIEFYCNACDDANLPKGAFPCSFRNAAVITFHGSMNISTPVGYMVALYPFDPTTRAPTGETITILEDMSQHTDALSKERRFRPVSAVFHGQGHLIVSADTTDQIIKVTYNKNKSGSGSGPRATFYTLILCMLHSFVFYA</sequence>
<feature type="chain" id="PRO_5012398189" evidence="1">
    <location>
        <begin position="25"/>
        <end position="453"/>
    </location>
</feature>
<organism evidence="3 4">
    <name type="scientific">Folsomia candida</name>
    <name type="common">Springtail</name>
    <dbReference type="NCBI Taxonomy" id="158441"/>
    <lineage>
        <taxon>Eukaryota</taxon>
        <taxon>Metazoa</taxon>
        <taxon>Ecdysozoa</taxon>
        <taxon>Arthropoda</taxon>
        <taxon>Hexapoda</taxon>
        <taxon>Collembola</taxon>
        <taxon>Entomobryomorpha</taxon>
        <taxon>Isotomoidea</taxon>
        <taxon>Isotomidae</taxon>
        <taxon>Proisotominae</taxon>
        <taxon>Folsomia</taxon>
    </lineage>
</organism>
<proteinExistence type="predicted"/>
<comment type="caution">
    <text evidence="3">The sequence shown here is derived from an EMBL/GenBank/DDBJ whole genome shotgun (WGS) entry which is preliminary data.</text>
</comment>
<gene>
    <name evidence="3" type="ORF">Fcan01_00870</name>
</gene>
<dbReference type="OrthoDB" id="507128at2759"/>
<dbReference type="InterPro" id="IPR054539">
    <property type="entry name" value="Beta-prop_PDH"/>
</dbReference>
<evidence type="ECO:0000313" key="3">
    <source>
        <dbReference type="EMBL" id="OXA64325.1"/>
    </source>
</evidence>
<feature type="domain" description="Pyrroloquinoline quinone-dependent pyranose dehydrogenase beta-propeller" evidence="2">
    <location>
        <begin position="31"/>
        <end position="422"/>
    </location>
</feature>
<keyword evidence="4" id="KW-1185">Reference proteome</keyword>
<evidence type="ECO:0000256" key="1">
    <source>
        <dbReference type="SAM" id="SignalP"/>
    </source>
</evidence>
<protein>
    <submittedName>
        <fullName evidence="3">L-sorbosone dehydrogenase</fullName>
    </submittedName>
</protein>
<dbReference type="Proteomes" id="UP000198287">
    <property type="component" value="Unassembled WGS sequence"/>
</dbReference>
<dbReference type="InterPro" id="IPR011042">
    <property type="entry name" value="6-blade_b-propeller_TolB-like"/>
</dbReference>
<keyword evidence="1" id="KW-0732">Signal</keyword>